<keyword evidence="5 6" id="KW-0472">Membrane</keyword>
<gene>
    <name evidence="8" type="ORF">ACFQ03_11000</name>
</gene>
<dbReference type="InterPro" id="IPR051401">
    <property type="entry name" value="GtrA_CellWall_Glycosyl"/>
</dbReference>
<evidence type="ECO:0000256" key="3">
    <source>
        <dbReference type="ARBA" id="ARBA00022692"/>
    </source>
</evidence>
<comment type="subcellular location">
    <subcellularLocation>
        <location evidence="1">Membrane</location>
        <topology evidence="1">Multi-pass membrane protein</topology>
    </subcellularLocation>
</comment>
<name>A0ABW3DAW7_9BACL</name>
<dbReference type="RefSeq" id="WP_144939057.1">
    <property type="nucleotide sequence ID" value="NZ_JBHTIU010000034.1"/>
</dbReference>
<evidence type="ECO:0000313" key="8">
    <source>
        <dbReference type="EMBL" id="MFD0869679.1"/>
    </source>
</evidence>
<dbReference type="InterPro" id="IPR007267">
    <property type="entry name" value="GtrA_DPMS_TM"/>
</dbReference>
<feature type="transmembrane region" description="Helical" evidence="6">
    <location>
        <begin position="79"/>
        <end position="98"/>
    </location>
</feature>
<keyword evidence="9" id="KW-1185">Reference proteome</keyword>
<keyword evidence="4 6" id="KW-1133">Transmembrane helix</keyword>
<organism evidence="8 9">
    <name type="scientific">Paenibacillus residui</name>
    <dbReference type="NCBI Taxonomy" id="629724"/>
    <lineage>
        <taxon>Bacteria</taxon>
        <taxon>Bacillati</taxon>
        <taxon>Bacillota</taxon>
        <taxon>Bacilli</taxon>
        <taxon>Bacillales</taxon>
        <taxon>Paenibacillaceae</taxon>
        <taxon>Paenibacillus</taxon>
    </lineage>
</organism>
<evidence type="ECO:0000256" key="1">
    <source>
        <dbReference type="ARBA" id="ARBA00004141"/>
    </source>
</evidence>
<protein>
    <submittedName>
        <fullName evidence="8">GtrA family protein</fullName>
    </submittedName>
</protein>
<dbReference type="EMBL" id="JBHTIU010000034">
    <property type="protein sequence ID" value="MFD0869679.1"/>
    <property type="molecule type" value="Genomic_DNA"/>
</dbReference>
<dbReference type="Pfam" id="PF04138">
    <property type="entry name" value="GtrA_DPMS_TM"/>
    <property type="match status" value="1"/>
</dbReference>
<dbReference type="PANTHER" id="PTHR38459:SF1">
    <property type="entry name" value="PROPHAGE BACTOPRENOL-LINKED GLUCOSE TRANSLOCASE HOMOLOG"/>
    <property type="match status" value="1"/>
</dbReference>
<evidence type="ECO:0000256" key="5">
    <source>
        <dbReference type="ARBA" id="ARBA00023136"/>
    </source>
</evidence>
<dbReference type="Proteomes" id="UP001597120">
    <property type="component" value="Unassembled WGS sequence"/>
</dbReference>
<comment type="caution">
    <text evidence="8">The sequence shown here is derived from an EMBL/GenBank/DDBJ whole genome shotgun (WGS) entry which is preliminary data.</text>
</comment>
<keyword evidence="3 6" id="KW-0812">Transmembrane</keyword>
<feature type="transmembrane region" description="Helical" evidence="6">
    <location>
        <begin position="12"/>
        <end position="35"/>
    </location>
</feature>
<evidence type="ECO:0000259" key="7">
    <source>
        <dbReference type="Pfam" id="PF04138"/>
    </source>
</evidence>
<evidence type="ECO:0000256" key="6">
    <source>
        <dbReference type="SAM" id="Phobius"/>
    </source>
</evidence>
<reference evidence="9" key="1">
    <citation type="journal article" date="2019" name="Int. J. Syst. Evol. Microbiol.">
        <title>The Global Catalogue of Microorganisms (GCM) 10K type strain sequencing project: providing services to taxonomists for standard genome sequencing and annotation.</title>
        <authorList>
            <consortium name="The Broad Institute Genomics Platform"/>
            <consortium name="The Broad Institute Genome Sequencing Center for Infectious Disease"/>
            <person name="Wu L."/>
            <person name="Ma J."/>
        </authorList>
    </citation>
    <scope>NUCLEOTIDE SEQUENCE [LARGE SCALE GENOMIC DNA]</scope>
    <source>
        <strain evidence="9">CCUG 57263</strain>
    </source>
</reference>
<comment type="similarity">
    <text evidence="2">Belongs to the GtrA family.</text>
</comment>
<evidence type="ECO:0000256" key="4">
    <source>
        <dbReference type="ARBA" id="ARBA00022989"/>
    </source>
</evidence>
<proteinExistence type="inferred from homology"/>
<evidence type="ECO:0000313" key="9">
    <source>
        <dbReference type="Proteomes" id="UP001597120"/>
    </source>
</evidence>
<accession>A0ABW3DAW7</accession>
<feature type="domain" description="GtrA/DPMS transmembrane" evidence="7">
    <location>
        <begin position="15"/>
        <end position="129"/>
    </location>
</feature>
<feature type="transmembrane region" description="Helical" evidence="6">
    <location>
        <begin position="110"/>
        <end position="129"/>
    </location>
</feature>
<sequence>MIAKGNRQSLVQFIKFNLVGVLNTLVDFALFTLLIYVGMHYLAAQCIAYAGGVTNSYLCNKKWTFANGSRTTAAQFARFAAVNGVSFALSLVLLYLLGERFGVHPLAAKVGVTAITMIVNFTGTKLWVFRNESRS</sequence>
<evidence type="ECO:0000256" key="2">
    <source>
        <dbReference type="ARBA" id="ARBA00009399"/>
    </source>
</evidence>
<feature type="transmembrane region" description="Helical" evidence="6">
    <location>
        <begin position="41"/>
        <end position="58"/>
    </location>
</feature>
<dbReference type="PANTHER" id="PTHR38459">
    <property type="entry name" value="PROPHAGE BACTOPRENOL-LINKED GLUCOSE TRANSLOCASE HOMOLOG"/>
    <property type="match status" value="1"/>
</dbReference>